<comment type="caution">
    <text evidence="3">The sequence shown here is derived from an EMBL/GenBank/DDBJ whole genome shotgun (WGS) entry which is preliminary data.</text>
</comment>
<feature type="domain" description="Nudix hydrolase" evidence="2">
    <location>
        <begin position="1"/>
        <end position="131"/>
    </location>
</feature>
<gene>
    <name evidence="3" type="ORF">J8TS2_07900</name>
</gene>
<dbReference type="InterPro" id="IPR015797">
    <property type="entry name" value="NUDIX_hydrolase-like_dom_sf"/>
</dbReference>
<sequence>MLKYTLCFIREGSKLLLLNRTKSPNMGLWNGVGGKIEENESPTEGIVRETREETGISLAEVIHAGNVTWESDHGNSGMYLFLADLPEGVEMQTPISTEEGILEWKGIDWILAPNNKGVVDNIPIYLPKILDGKMGFEYRFTYQDGIMLGYEILSLGNQVEV</sequence>
<dbReference type="RefSeq" id="WP_158321496.1">
    <property type="nucleotide sequence ID" value="NZ_BORB01000004.1"/>
</dbReference>
<accession>A0ABQ4KG73</accession>
<dbReference type="EMBL" id="BORB01000004">
    <property type="protein sequence ID" value="GIN56471.1"/>
    <property type="molecule type" value="Genomic_DNA"/>
</dbReference>
<name>A0ABQ4KG73_9BACI</name>
<proteinExistence type="predicted"/>
<dbReference type="PROSITE" id="PS00893">
    <property type="entry name" value="NUDIX_BOX"/>
    <property type="match status" value="1"/>
</dbReference>
<dbReference type="CDD" id="cd18886">
    <property type="entry name" value="NUDIX_MutT_Nudt1"/>
    <property type="match status" value="1"/>
</dbReference>
<dbReference type="InterPro" id="IPR000086">
    <property type="entry name" value="NUDIX_hydrolase_dom"/>
</dbReference>
<dbReference type="Pfam" id="PF00293">
    <property type="entry name" value="NUDIX"/>
    <property type="match status" value="1"/>
</dbReference>
<evidence type="ECO:0000313" key="3">
    <source>
        <dbReference type="EMBL" id="GIN56471.1"/>
    </source>
</evidence>
<dbReference type="PANTHER" id="PTHR43222">
    <property type="entry name" value="NUDIX HYDROLASE 23"/>
    <property type="match status" value="1"/>
</dbReference>
<dbReference type="SUPFAM" id="SSF55811">
    <property type="entry name" value="Nudix"/>
    <property type="match status" value="1"/>
</dbReference>
<keyword evidence="1" id="KW-0378">Hydrolase</keyword>
<dbReference type="InterPro" id="IPR020084">
    <property type="entry name" value="NUDIX_hydrolase_CS"/>
</dbReference>
<organism evidence="3 4">
    <name type="scientific">Lederbergia ruris</name>
    <dbReference type="NCBI Taxonomy" id="217495"/>
    <lineage>
        <taxon>Bacteria</taxon>
        <taxon>Bacillati</taxon>
        <taxon>Bacillota</taxon>
        <taxon>Bacilli</taxon>
        <taxon>Bacillales</taxon>
        <taxon>Bacillaceae</taxon>
        <taxon>Lederbergia</taxon>
    </lineage>
</organism>
<dbReference type="Gene3D" id="3.90.79.10">
    <property type="entry name" value="Nucleoside Triphosphate Pyrophosphohydrolase"/>
    <property type="match status" value="1"/>
</dbReference>
<evidence type="ECO:0000259" key="2">
    <source>
        <dbReference type="PROSITE" id="PS51462"/>
    </source>
</evidence>
<reference evidence="3 4" key="1">
    <citation type="submission" date="2021-03" db="EMBL/GenBank/DDBJ databases">
        <title>Antimicrobial resistance genes in bacteria isolated from Japanese honey, and their potential for conferring macrolide and lincosamide resistance in the American foulbrood pathogen Paenibacillus larvae.</title>
        <authorList>
            <person name="Okamoto M."/>
            <person name="Kumagai M."/>
            <person name="Kanamori H."/>
            <person name="Takamatsu D."/>
        </authorList>
    </citation>
    <scope>NUCLEOTIDE SEQUENCE [LARGE SCALE GENOMIC DNA]</scope>
    <source>
        <strain evidence="3 4">J8TS2</strain>
    </source>
</reference>
<evidence type="ECO:0000256" key="1">
    <source>
        <dbReference type="ARBA" id="ARBA00022801"/>
    </source>
</evidence>
<dbReference type="PANTHER" id="PTHR43222:SF2">
    <property type="entry name" value="NUDIX HYDROLASE 23, CHLOROPLASTIC"/>
    <property type="match status" value="1"/>
</dbReference>
<protein>
    <submittedName>
        <fullName evidence="3">7,8-dihydro-8-oxoguanine triphosphatase</fullName>
    </submittedName>
</protein>
<dbReference type="PROSITE" id="PS51462">
    <property type="entry name" value="NUDIX"/>
    <property type="match status" value="1"/>
</dbReference>
<dbReference type="Proteomes" id="UP000679950">
    <property type="component" value="Unassembled WGS sequence"/>
</dbReference>
<keyword evidence="4" id="KW-1185">Reference proteome</keyword>
<evidence type="ECO:0000313" key="4">
    <source>
        <dbReference type="Proteomes" id="UP000679950"/>
    </source>
</evidence>